<accession>A0AAU6S9C7</accession>
<dbReference type="PANTHER" id="PTHR30348">
    <property type="entry name" value="UNCHARACTERIZED PROTEIN YECE"/>
    <property type="match status" value="1"/>
</dbReference>
<protein>
    <submittedName>
        <fullName evidence="1">DUF72 domain-containing protein</fullName>
    </submittedName>
</protein>
<dbReference type="EMBL" id="CP151632">
    <property type="protein sequence ID" value="WZO33486.1"/>
    <property type="molecule type" value="Genomic_DNA"/>
</dbReference>
<dbReference type="InterPro" id="IPR036520">
    <property type="entry name" value="UPF0759_sf"/>
</dbReference>
<dbReference type="SUPFAM" id="SSF117396">
    <property type="entry name" value="TM1631-like"/>
    <property type="match status" value="1"/>
</dbReference>
<reference evidence="1" key="1">
    <citation type="submission" date="2024-04" db="EMBL/GenBank/DDBJ databases">
        <authorList>
            <person name="Roder T."/>
            <person name="Oberhansli S."/>
            <person name="Kreuzer M."/>
        </authorList>
    </citation>
    <scope>NUCLEOTIDE SEQUENCE</scope>
    <source>
        <strain evidence="1">LWS13-1.2</strain>
    </source>
</reference>
<dbReference type="AlphaFoldDB" id="A0AAU6S9C7"/>
<evidence type="ECO:0000313" key="1">
    <source>
        <dbReference type="EMBL" id="WZO33486.1"/>
    </source>
</evidence>
<sequence length="239" mass="27534">MARIGTSGWVYSHWRGVLYQGPQRDWLSQYTAAFDAVELNGSFYRWPADARFAAWRERLPEGFEMAVKAPRGLTHARRLREPEVWIERVTRGLHELRGRRGPLIVQLHPGMERDDARLDHFLSALPEWTRPAIEFRHPSWSDEAVFGMLERHGAAYCVMSGARLPCILRATAHLVYVRLHGPDPDHLYGGSYSDEDLAWWAERIREWESAGHEVHAYFNNDGEGNAVRNACTLKRMLGT</sequence>
<name>A0AAU6S9C7_9MICO</name>
<gene>
    <name evidence="1" type="ORF">MRBLWS13_001113</name>
</gene>
<dbReference type="Gene3D" id="3.20.20.410">
    <property type="entry name" value="Protein of unknown function UPF0759"/>
    <property type="match status" value="1"/>
</dbReference>
<dbReference type="Pfam" id="PF01904">
    <property type="entry name" value="DUF72"/>
    <property type="match status" value="1"/>
</dbReference>
<organism evidence="1">
    <name type="scientific">Microbacterium sp. LWS13-1.2</name>
    <dbReference type="NCBI Taxonomy" id="3135264"/>
    <lineage>
        <taxon>Bacteria</taxon>
        <taxon>Bacillati</taxon>
        <taxon>Actinomycetota</taxon>
        <taxon>Actinomycetes</taxon>
        <taxon>Micrococcales</taxon>
        <taxon>Microbacteriaceae</taxon>
        <taxon>Microbacterium</taxon>
    </lineage>
</organism>
<proteinExistence type="predicted"/>
<dbReference type="PANTHER" id="PTHR30348:SF4">
    <property type="entry name" value="DUF72 DOMAIN-CONTAINING PROTEIN"/>
    <property type="match status" value="1"/>
</dbReference>
<dbReference type="RefSeq" id="WP_349428032.1">
    <property type="nucleotide sequence ID" value="NZ_CP151632.1"/>
</dbReference>
<dbReference type="InterPro" id="IPR002763">
    <property type="entry name" value="DUF72"/>
</dbReference>